<sequence>MSLFKCFNTLPENKATLALQAVKAASATLDIDESIRAHKAWHKRLTHYVDQHEANLLDPELIADDQSCILGQWLYSDGQRHLANQPCFVNLQNLHQHFHREAARVVSMGQEQHDEEASAMLHDKLAQLSSEIYQQLTDIKTLQQQQDGHDERG</sequence>
<evidence type="ECO:0000259" key="1">
    <source>
        <dbReference type="Pfam" id="PF13682"/>
    </source>
</evidence>
<dbReference type="Proteomes" id="UP001620597">
    <property type="component" value="Unassembled WGS sequence"/>
</dbReference>
<dbReference type="Gene3D" id="1.20.120.30">
    <property type="entry name" value="Aspartate receptor, ligand-binding domain"/>
    <property type="match status" value="1"/>
</dbReference>
<comment type="caution">
    <text evidence="2">The sequence shown here is derived from an EMBL/GenBank/DDBJ whole genome shotgun (WGS) entry which is preliminary data.</text>
</comment>
<accession>A0ABW8NG42</accession>
<organism evidence="2 3">
    <name type="scientific">Oceanobacter antarcticus</name>
    <dbReference type="NCBI Taxonomy" id="3133425"/>
    <lineage>
        <taxon>Bacteria</taxon>
        <taxon>Pseudomonadati</taxon>
        <taxon>Pseudomonadota</taxon>
        <taxon>Gammaproteobacteria</taxon>
        <taxon>Oceanospirillales</taxon>
        <taxon>Oceanospirillaceae</taxon>
        <taxon>Oceanobacter</taxon>
    </lineage>
</organism>
<dbReference type="Pfam" id="PF13682">
    <property type="entry name" value="CZB"/>
    <property type="match status" value="1"/>
</dbReference>
<feature type="domain" description="Chemoreceptor zinc-binding" evidence="1">
    <location>
        <begin position="38"/>
        <end position="106"/>
    </location>
</feature>
<name>A0ABW8NG42_9GAMM</name>
<gene>
    <name evidence="2" type="ORF">WG929_05865</name>
</gene>
<dbReference type="RefSeq" id="WP_416205287.1">
    <property type="nucleotide sequence ID" value="NZ_JBBKTX010000005.1"/>
</dbReference>
<dbReference type="InterPro" id="IPR025991">
    <property type="entry name" value="Chemoreceptor_zinc-bind_dom"/>
</dbReference>
<proteinExistence type="predicted"/>
<dbReference type="EMBL" id="JBBKTX010000005">
    <property type="protein sequence ID" value="MFK4751931.1"/>
    <property type="molecule type" value="Genomic_DNA"/>
</dbReference>
<keyword evidence="3" id="KW-1185">Reference proteome</keyword>
<evidence type="ECO:0000313" key="2">
    <source>
        <dbReference type="EMBL" id="MFK4751931.1"/>
    </source>
</evidence>
<protein>
    <submittedName>
        <fullName evidence="2">CZB domain-containing protein</fullName>
    </submittedName>
</protein>
<reference evidence="2 3" key="1">
    <citation type="submission" date="2024-03" db="EMBL/GenBank/DDBJ databases">
        <title>High-quality draft genome sequence of Oceanobacter sp. wDCs-4.</title>
        <authorList>
            <person name="Dong C."/>
        </authorList>
    </citation>
    <scope>NUCLEOTIDE SEQUENCE [LARGE SCALE GENOMIC DNA]</scope>
    <source>
        <strain evidence="3">wDCs-4</strain>
    </source>
</reference>
<evidence type="ECO:0000313" key="3">
    <source>
        <dbReference type="Proteomes" id="UP001620597"/>
    </source>
</evidence>